<dbReference type="Proteomes" id="UP000178925">
    <property type="component" value="Unassembled WGS sequence"/>
</dbReference>
<dbReference type="PANTHER" id="PTHR34475">
    <property type="match status" value="1"/>
</dbReference>
<dbReference type="InterPro" id="IPR050400">
    <property type="entry name" value="Bact_Cytoskel_RodZ"/>
</dbReference>
<evidence type="ECO:0000313" key="3">
    <source>
        <dbReference type="Proteomes" id="UP000178925"/>
    </source>
</evidence>
<dbReference type="Pfam" id="PF13413">
    <property type="entry name" value="HTH_25"/>
    <property type="match status" value="1"/>
</dbReference>
<dbReference type="InterPro" id="IPR013783">
    <property type="entry name" value="Ig-like_fold"/>
</dbReference>
<evidence type="ECO:0000313" key="2">
    <source>
        <dbReference type="EMBL" id="OGF28877.1"/>
    </source>
</evidence>
<keyword evidence="1" id="KW-0472">Membrane</keyword>
<reference evidence="2 3" key="1">
    <citation type="journal article" date="2016" name="Nat. Commun.">
        <title>Thousands of microbial genomes shed light on interconnected biogeochemical processes in an aquifer system.</title>
        <authorList>
            <person name="Anantharaman K."/>
            <person name="Brown C.T."/>
            <person name="Hug L.A."/>
            <person name="Sharon I."/>
            <person name="Castelle C.J."/>
            <person name="Probst A.J."/>
            <person name="Thomas B.C."/>
            <person name="Singh A."/>
            <person name="Wilkins M.J."/>
            <person name="Karaoz U."/>
            <person name="Brodie E.L."/>
            <person name="Williams K.H."/>
            <person name="Hubbard S.S."/>
            <person name="Banfield J.F."/>
        </authorList>
    </citation>
    <scope>NUCLEOTIDE SEQUENCE [LARGE SCALE GENOMIC DNA]</scope>
</reference>
<name>A0A1F5SQ75_9BACT</name>
<dbReference type="Gene3D" id="2.60.40.10">
    <property type="entry name" value="Immunoglobulins"/>
    <property type="match status" value="1"/>
</dbReference>
<dbReference type="AlphaFoldDB" id="A0A1F5SQ75"/>
<dbReference type="EMBL" id="MFGC01000005">
    <property type="protein sequence ID" value="OGF28877.1"/>
    <property type="molecule type" value="Genomic_DNA"/>
</dbReference>
<feature type="transmembrane region" description="Helical" evidence="1">
    <location>
        <begin position="114"/>
        <end position="133"/>
    </location>
</feature>
<keyword evidence="1" id="KW-1133">Transmembrane helix</keyword>
<keyword evidence="1" id="KW-0812">Transmembrane</keyword>
<organism evidence="2 3">
    <name type="scientific">Candidatus Falkowbacteria bacterium RIFOXYA2_FULL_47_9</name>
    <dbReference type="NCBI Taxonomy" id="1797995"/>
    <lineage>
        <taxon>Bacteria</taxon>
        <taxon>Candidatus Falkowiibacteriota</taxon>
    </lineage>
</organism>
<evidence type="ECO:0000256" key="1">
    <source>
        <dbReference type="SAM" id="Phobius"/>
    </source>
</evidence>
<dbReference type="Gene3D" id="1.10.260.40">
    <property type="entry name" value="lambda repressor-like DNA-binding domains"/>
    <property type="match status" value="1"/>
</dbReference>
<dbReference type="Pfam" id="PF09136">
    <property type="entry name" value="Glucodextran_B"/>
    <property type="match status" value="1"/>
</dbReference>
<sequence>MHFKKHSLNDFTLGELLRLRREERGASIEQAAAGARIKEVYVQALEDGNSAALPDGLYAKHVLREYCAYLELSYRRMVALYEREFALTADAPDTSRVFGRSRAPRRYFFLLPKLWRGVILGVIILAGLGYIGLRVPAVIAPPGLAVIFPPERYATSSREISVSGTVESHARLFMNGTEIVDTTDGAFSERVYLKEGMNDITVRAQKKYGRDAEVTRHVLVQ</sequence>
<dbReference type="InterPro" id="IPR010982">
    <property type="entry name" value="Lambda_DNA-bd_dom_sf"/>
</dbReference>
<accession>A0A1F5SQ75</accession>
<dbReference type="PANTHER" id="PTHR34475:SF1">
    <property type="entry name" value="CYTOSKELETON PROTEIN RODZ"/>
    <property type="match status" value="1"/>
</dbReference>
<proteinExistence type="predicted"/>
<evidence type="ECO:0008006" key="4">
    <source>
        <dbReference type="Google" id="ProtNLM"/>
    </source>
</evidence>
<dbReference type="GO" id="GO:0003677">
    <property type="term" value="F:DNA binding"/>
    <property type="evidence" value="ECO:0007669"/>
    <property type="project" value="InterPro"/>
</dbReference>
<dbReference type="STRING" id="1797995.A2242_03695"/>
<gene>
    <name evidence="2" type="ORF">A2242_03695</name>
</gene>
<protein>
    <recommendedName>
        <fullName evidence="4">HTH cro/C1-type domain-containing protein</fullName>
    </recommendedName>
</protein>
<comment type="caution">
    <text evidence="2">The sequence shown here is derived from an EMBL/GenBank/DDBJ whole genome shotgun (WGS) entry which is preliminary data.</text>
</comment>